<comment type="subcellular location">
    <subcellularLocation>
        <location evidence="1">Cell outer membrane</location>
    </subcellularLocation>
</comment>
<evidence type="ECO:0000256" key="2">
    <source>
        <dbReference type="ARBA" id="ARBA00023136"/>
    </source>
</evidence>
<feature type="domain" description="OmpA-like" evidence="4">
    <location>
        <begin position="1"/>
        <end position="113"/>
    </location>
</feature>
<name>A0A645HIH0_9ZZZZ</name>
<protein>
    <recommendedName>
        <fullName evidence="4">OmpA-like domain-containing protein</fullName>
    </recommendedName>
</protein>
<dbReference type="SUPFAM" id="SSF103088">
    <property type="entry name" value="OmpA-like"/>
    <property type="match status" value="1"/>
</dbReference>
<keyword evidence="2" id="KW-0472">Membrane</keyword>
<proteinExistence type="predicted"/>
<dbReference type="GO" id="GO:0009279">
    <property type="term" value="C:cell outer membrane"/>
    <property type="evidence" value="ECO:0007669"/>
    <property type="project" value="UniProtKB-SubCell"/>
</dbReference>
<dbReference type="Gene3D" id="3.30.1330.60">
    <property type="entry name" value="OmpA-like domain"/>
    <property type="match status" value="1"/>
</dbReference>
<comment type="caution">
    <text evidence="5">The sequence shown here is derived from an EMBL/GenBank/DDBJ whole genome shotgun (WGS) entry which is preliminary data.</text>
</comment>
<dbReference type="EMBL" id="VSSQ01094182">
    <property type="protein sequence ID" value="MPN38757.1"/>
    <property type="molecule type" value="Genomic_DNA"/>
</dbReference>
<dbReference type="PRINTS" id="PR01021">
    <property type="entry name" value="OMPADOMAIN"/>
</dbReference>
<reference evidence="5" key="1">
    <citation type="submission" date="2019-08" db="EMBL/GenBank/DDBJ databases">
        <authorList>
            <person name="Kucharzyk K."/>
            <person name="Murdoch R.W."/>
            <person name="Higgins S."/>
            <person name="Loffler F."/>
        </authorList>
    </citation>
    <scope>NUCLEOTIDE SEQUENCE</scope>
</reference>
<dbReference type="InterPro" id="IPR036737">
    <property type="entry name" value="OmpA-like_sf"/>
</dbReference>
<evidence type="ECO:0000256" key="3">
    <source>
        <dbReference type="ARBA" id="ARBA00023237"/>
    </source>
</evidence>
<dbReference type="Pfam" id="PF00691">
    <property type="entry name" value="OmpA"/>
    <property type="match status" value="1"/>
</dbReference>
<dbReference type="AlphaFoldDB" id="A0A645HIH0"/>
<sequence length="115" mass="12993">MDILTSNPNISIELSAHTDFVGNNQSNKVLSERRAQAVVDYLVSKGIARARLTSVGYGEEKPFVVDAVAAKKYPFLKENDILTEEFVSKLTPEQQEQANQINRRTEFRVLTTTYQ</sequence>
<keyword evidence="3" id="KW-0998">Cell outer membrane</keyword>
<evidence type="ECO:0000313" key="5">
    <source>
        <dbReference type="EMBL" id="MPN38757.1"/>
    </source>
</evidence>
<dbReference type="InterPro" id="IPR006665">
    <property type="entry name" value="OmpA-like"/>
</dbReference>
<dbReference type="CDD" id="cd07185">
    <property type="entry name" value="OmpA_C-like"/>
    <property type="match status" value="1"/>
</dbReference>
<accession>A0A645HIH0</accession>
<dbReference type="PANTHER" id="PTHR30329:SF21">
    <property type="entry name" value="LIPOPROTEIN YIAD-RELATED"/>
    <property type="match status" value="1"/>
</dbReference>
<evidence type="ECO:0000256" key="1">
    <source>
        <dbReference type="ARBA" id="ARBA00004442"/>
    </source>
</evidence>
<dbReference type="PANTHER" id="PTHR30329">
    <property type="entry name" value="STATOR ELEMENT OF FLAGELLAR MOTOR COMPLEX"/>
    <property type="match status" value="1"/>
</dbReference>
<dbReference type="InterPro" id="IPR006664">
    <property type="entry name" value="OMP_bac"/>
</dbReference>
<evidence type="ECO:0000259" key="4">
    <source>
        <dbReference type="PROSITE" id="PS51123"/>
    </source>
</evidence>
<organism evidence="5">
    <name type="scientific">bioreactor metagenome</name>
    <dbReference type="NCBI Taxonomy" id="1076179"/>
    <lineage>
        <taxon>unclassified sequences</taxon>
        <taxon>metagenomes</taxon>
        <taxon>ecological metagenomes</taxon>
    </lineage>
</organism>
<dbReference type="PROSITE" id="PS51123">
    <property type="entry name" value="OMPA_2"/>
    <property type="match status" value="1"/>
</dbReference>
<gene>
    <name evidence="5" type="ORF">SDC9_186282</name>
</gene>
<dbReference type="InterPro" id="IPR050330">
    <property type="entry name" value="Bact_OuterMem_StrucFunc"/>
</dbReference>